<gene>
    <name evidence="2" type="ORF">VY86_09910</name>
</gene>
<evidence type="ECO:0000313" key="3">
    <source>
        <dbReference type="Proteomes" id="UP000034866"/>
    </source>
</evidence>
<dbReference type="Pfam" id="PF15636">
    <property type="entry name" value="Tox-GHH"/>
    <property type="match status" value="1"/>
</dbReference>
<reference evidence="2 3" key="1">
    <citation type="journal article" date="2015" name="J. Biotechnol.">
        <title>Complete genome sequence of Photorhabdus temperata subsp. thracensis 39-8(T), an entomopathogenic bacterium for the improved commercial bioinsecticide.</title>
        <authorList>
            <person name="Kwak Y."/>
            <person name="Shin J.H."/>
        </authorList>
    </citation>
    <scope>NUCLEOTIDE SEQUENCE [LARGE SCALE GENOMIC DNA]</scope>
    <source>
        <strain evidence="2 3">DSM 15199</strain>
    </source>
</reference>
<evidence type="ECO:0000259" key="1">
    <source>
        <dbReference type="Pfam" id="PF15636"/>
    </source>
</evidence>
<proteinExistence type="predicted"/>
<name>A0A0F7LP38_9GAMM</name>
<dbReference type="RefSeq" id="WP_046974829.1">
    <property type="nucleotide sequence ID" value="NZ_CP011104.1"/>
</dbReference>
<accession>A0A0F7LP38</accession>
<dbReference type="InterPro" id="IPR028916">
    <property type="entry name" value="Tox-GHH_dom"/>
</dbReference>
<organism evidence="2 3">
    <name type="scientific">Photorhabdus thracensis</name>
    <dbReference type="NCBI Taxonomy" id="230089"/>
    <lineage>
        <taxon>Bacteria</taxon>
        <taxon>Pseudomonadati</taxon>
        <taxon>Pseudomonadota</taxon>
        <taxon>Gammaproteobacteria</taxon>
        <taxon>Enterobacterales</taxon>
        <taxon>Morganellaceae</taxon>
        <taxon>Photorhabdus</taxon>
    </lineage>
</organism>
<dbReference type="KEGG" id="ptt:VY86_09910"/>
<protein>
    <recommendedName>
        <fullName evidence="1">Tox-GHH domain-containing protein</fullName>
    </recommendedName>
</protein>
<reference evidence="3" key="2">
    <citation type="submission" date="2015-03" db="EMBL/GenBank/DDBJ databases">
        <title>Genome sequence of Azospirillum thiophilum strain DSM 21654T.</title>
        <authorList>
            <person name="Kwak Y."/>
            <person name="Shin J.-H."/>
        </authorList>
    </citation>
    <scope>NUCLEOTIDE SEQUENCE [LARGE SCALE GENOMIC DNA]</scope>
    <source>
        <strain evidence="3">DSM 15199</strain>
    </source>
</reference>
<keyword evidence="3" id="KW-1185">Reference proteome</keyword>
<evidence type="ECO:0000313" key="2">
    <source>
        <dbReference type="EMBL" id="AKH63601.1"/>
    </source>
</evidence>
<dbReference type="AlphaFoldDB" id="A0A0F7LP38"/>
<dbReference type="EMBL" id="CP011104">
    <property type="protein sequence ID" value="AKH63601.1"/>
    <property type="molecule type" value="Genomic_DNA"/>
</dbReference>
<sequence length="159" mass="17585">MQNPTGWVDPLGLNPKDLVRYKLRDTVTPKPGARGTAINRAWGQERTLVTAGGGSRNWTDAERQIILNTKSNRKLASIMSERGYTGHHINSVKGNGTLGQAWKGDPRNIVFLQNANHPSGVDEHLYSNQGHRGSYDTPGNGRLIDREETSKQIVKKCGR</sequence>
<feature type="domain" description="Tox-GHH" evidence="1">
    <location>
        <begin position="33"/>
        <end position="98"/>
    </location>
</feature>
<dbReference type="PATRIC" id="fig|230089.6.peg.2202"/>
<dbReference type="Proteomes" id="UP000034866">
    <property type="component" value="Chromosome"/>
</dbReference>